<organism evidence="6 7">
    <name type="scientific">Phaedon cochleariae</name>
    <name type="common">Mustard beetle</name>
    <dbReference type="NCBI Taxonomy" id="80249"/>
    <lineage>
        <taxon>Eukaryota</taxon>
        <taxon>Metazoa</taxon>
        <taxon>Ecdysozoa</taxon>
        <taxon>Arthropoda</taxon>
        <taxon>Hexapoda</taxon>
        <taxon>Insecta</taxon>
        <taxon>Pterygota</taxon>
        <taxon>Neoptera</taxon>
        <taxon>Endopterygota</taxon>
        <taxon>Coleoptera</taxon>
        <taxon>Polyphaga</taxon>
        <taxon>Cucujiformia</taxon>
        <taxon>Chrysomeloidea</taxon>
        <taxon>Chrysomelidae</taxon>
        <taxon>Chrysomelinae</taxon>
        <taxon>Chrysomelini</taxon>
        <taxon>Phaedon</taxon>
    </lineage>
</organism>
<keyword evidence="2" id="KW-0175">Coiled coil</keyword>
<feature type="region of interest" description="Disordered" evidence="4">
    <location>
        <begin position="2492"/>
        <end position="2550"/>
    </location>
</feature>
<feature type="compositionally biased region" description="Polar residues" evidence="4">
    <location>
        <begin position="597"/>
        <end position="610"/>
    </location>
</feature>
<feature type="compositionally biased region" description="Polar residues" evidence="4">
    <location>
        <begin position="171"/>
        <end position="182"/>
    </location>
</feature>
<feature type="compositionally biased region" description="Basic and acidic residues" evidence="4">
    <location>
        <begin position="1205"/>
        <end position="1219"/>
    </location>
</feature>
<feature type="compositionally biased region" description="Basic and acidic residues" evidence="4">
    <location>
        <begin position="2654"/>
        <end position="2665"/>
    </location>
</feature>
<feature type="compositionally biased region" description="Polar residues" evidence="4">
    <location>
        <begin position="699"/>
        <end position="715"/>
    </location>
</feature>
<evidence type="ECO:0000256" key="2">
    <source>
        <dbReference type="ARBA" id="ARBA00023054"/>
    </source>
</evidence>
<evidence type="ECO:0000259" key="5">
    <source>
        <dbReference type="PROSITE" id="PS50021"/>
    </source>
</evidence>
<dbReference type="OrthoDB" id="6381429at2759"/>
<dbReference type="InterPro" id="IPR036872">
    <property type="entry name" value="CH_dom_sf"/>
</dbReference>
<dbReference type="PANTHER" id="PTHR23167:SF88">
    <property type="entry name" value="CALPONIN-HOMOLOGY (CH) DOMAIN-CONTAINING PROTEIN"/>
    <property type="match status" value="1"/>
</dbReference>
<proteinExistence type="inferred from homology"/>
<feature type="compositionally biased region" description="Polar residues" evidence="4">
    <location>
        <begin position="1107"/>
        <end position="1129"/>
    </location>
</feature>
<feature type="region of interest" description="Disordered" evidence="4">
    <location>
        <begin position="326"/>
        <end position="403"/>
    </location>
</feature>
<feature type="region of interest" description="Disordered" evidence="4">
    <location>
        <begin position="1678"/>
        <end position="1741"/>
    </location>
</feature>
<feature type="compositionally biased region" description="Basic and acidic residues" evidence="4">
    <location>
        <begin position="895"/>
        <end position="911"/>
    </location>
</feature>
<feature type="compositionally biased region" description="Polar residues" evidence="4">
    <location>
        <begin position="1721"/>
        <end position="1733"/>
    </location>
</feature>
<feature type="compositionally biased region" description="Basic and acidic residues" evidence="4">
    <location>
        <begin position="2599"/>
        <end position="2633"/>
    </location>
</feature>
<feature type="compositionally biased region" description="Basic and acidic residues" evidence="4">
    <location>
        <begin position="2790"/>
        <end position="2804"/>
    </location>
</feature>
<dbReference type="InterPro" id="IPR001715">
    <property type="entry name" value="CH_dom"/>
</dbReference>
<feature type="region of interest" description="Disordered" evidence="4">
    <location>
        <begin position="2596"/>
        <end position="2666"/>
    </location>
</feature>
<keyword evidence="1" id="KW-0597">Phosphoprotein</keyword>
<feature type="compositionally biased region" description="Low complexity" evidence="4">
    <location>
        <begin position="511"/>
        <end position="522"/>
    </location>
</feature>
<feature type="region of interest" description="Disordered" evidence="4">
    <location>
        <begin position="1806"/>
        <end position="1835"/>
    </location>
</feature>
<dbReference type="Proteomes" id="UP001153737">
    <property type="component" value="Chromosome 16"/>
</dbReference>
<feature type="compositionally biased region" description="Basic and acidic residues" evidence="4">
    <location>
        <begin position="841"/>
        <end position="872"/>
    </location>
</feature>
<dbReference type="PROSITE" id="PS50021">
    <property type="entry name" value="CH"/>
    <property type="match status" value="1"/>
</dbReference>
<feature type="compositionally biased region" description="Basic and acidic residues" evidence="4">
    <location>
        <begin position="2856"/>
        <end position="2881"/>
    </location>
</feature>
<feature type="compositionally biased region" description="Basic and acidic residues" evidence="4">
    <location>
        <begin position="3196"/>
        <end position="3217"/>
    </location>
</feature>
<feature type="compositionally biased region" description="Basic and acidic residues" evidence="4">
    <location>
        <begin position="294"/>
        <end position="311"/>
    </location>
</feature>
<feature type="region of interest" description="Disordered" evidence="4">
    <location>
        <begin position="292"/>
        <end position="311"/>
    </location>
</feature>
<feature type="region of interest" description="Disordered" evidence="4">
    <location>
        <begin position="748"/>
        <end position="1168"/>
    </location>
</feature>
<feature type="compositionally biased region" description="Basic and acidic residues" evidence="4">
    <location>
        <begin position="2723"/>
        <end position="2737"/>
    </location>
</feature>
<feature type="compositionally biased region" description="Basic and acidic residues" evidence="4">
    <location>
        <begin position="1138"/>
        <end position="1151"/>
    </location>
</feature>
<feature type="compositionally biased region" description="Basic and acidic residues" evidence="4">
    <location>
        <begin position="2744"/>
        <end position="2759"/>
    </location>
</feature>
<feature type="compositionally biased region" description="Basic and acidic residues" evidence="4">
    <location>
        <begin position="576"/>
        <end position="595"/>
    </location>
</feature>
<feature type="region of interest" description="Disordered" evidence="4">
    <location>
        <begin position="2234"/>
        <end position="2267"/>
    </location>
</feature>
<feature type="compositionally biased region" description="Polar residues" evidence="4">
    <location>
        <begin position="154"/>
        <end position="164"/>
    </location>
</feature>
<feature type="region of interest" description="Disordered" evidence="4">
    <location>
        <begin position="1253"/>
        <end position="1283"/>
    </location>
</feature>
<feature type="compositionally biased region" description="Basic and acidic residues" evidence="4">
    <location>
        <begin position="326"/>
        <end position="400"/>
    </location>
</feature>
<feature type="compositionally biased region" description="Basic and acidic residues" evidence="4">
    <location>
        <begin position="1806"/>
        <end position="1815"/>
    </location>
</feature>
<evidence type="ECO:0000256" key="1">
    <source>
        <dbReference type="ARBA" id="ARBA00022553"/>
    </source>
</evidence>
<feature type="compositionally biased region" description="Polar residues" evidence="4">
    <location>
        <begin position="1221"/>
        <end position="1237"/>
    </location>
</feature>
<sequence length="3641" mass="415261">MSTETSRDISLIKDEEILRKMWQDTEDFGQKKEIRSHMYKLREQRLREFYNSGDVTAEIHSITTTQGKNHDKPTHADSLIDHSFMSLKDKEIRDSESPTRDISYKVTDDHDDHGWHITSAKEISDGGNTITTTKLATAAGTTSTDKGNIAFSAKNQQTSKVSQSGDDKNFTKSFGSQSNSVLKQEAVSGDKNNFHSSSTTSKNASSSMVVSKSSKVDYQDFIPDDNETFTYVNKSVETSDALTHDPQYIDGNTKITRETKTLPDGTIVTTTRYDTKGPTYSSRNERIISNQNTHKTESVESKRTEVEETTADSRIEDKTNKHEYIKSSTTKERFKSSPKHTESKNVRAEQHHVCEQWNTDDSRRDQEFQEVTSEFKESNDSNSKRRVVKKDLSRDMEKEQMVTNSNNNSQFQRQQNENIEIKLVSNVTKINKDEVDAKTIHTTTTNVEVEPTSQIPNSVKEKPARSKPTDNQYETTYKHDYSNRKISVEVSPTHEAFARSLRAVSPETVRTSTSSLISNSSTQKKRHSTRSSSEKQVLSRGYSPDKTDRFRSNETLSSNRTSPDRKSHRRSPSPKRGHDDLKIEEYGTKHEEHYSRTTRISGTTRNNTPRSPSPKPKRTQYVRNINDIVTDLDEDVTICTISKNTKNVGSDIRPTSLKLTHTTRKVSEQSPTKSPSKEQPKRHSLVSPTKEFNNKVTERSQTSPTKSPTKGSPTKDSAKICSPENRTLKRTDTYEERCRQILGLTENTERRSSLERSLLKRGSLSRRGSDTASFVSENAKRDVERKDSVETIRRDTESSTLKRSPERKPCQETHTSKMSNIESKDSVETITRDTESSTLKRSPERKPYQETRTSKMSNIEREDSVESIRRYTESTTLKRSPERQSYQESQTSKKSSVERKDSVETIRKDTESSTLKKSPERKPYQSHIEPLSSMKSDVERKDSEDTMKRGTESSTHTRSPERKPHQSQVDLQTSKKLDVDRSETVETIRRDTETSTRKISPERKPYQSHTKPQTPKKLDDKRKDSVGTIKEDTESRILTRSPERKPHHSQAELQKERKDFVGTIRRDTESSTITRSPERKPHQSHVKLQTLTMLDVERKEAVETIRTDSTLKTSPKNQSPVQTLTNSNVETEESVEAIGKHRESSIRKISPEGKPYQSQPEIQTSEFGRKDLVETMSRDTQEIVDKNTELTEEELEITRIQQATRKPERVSVDKIDKKTNQVHSNGVTETSQNNTSEKTTELSHVVKTLHSEIESENTTNVTPRLLPKAENESTHKPRQYNKSTVKKIDINTNVATSKPPENYVTKATTHVGKLSLENLNAPQMNRIPLKEPSDTEAISQIIEKYSIVSSEEDKTQNKVLLKEKKSVQPKGTDMEKTPKTKEVSSPVKKSGNKIDASQQVRKIPVKETHTKKYGAQTTKNKETDVKLTKANVNPLENRVPVEEPLVVKKYLSQLCREDEIINPNVVKEKTKIFLEQNIGTNETVITVENTTDVRKYQTKDFIDMESGKNKPNRIPSKKNIVRKSTDENIKNSTTKIRDKKVDEQLHKNNKTEINISVNNTRGYPKQKPKQPLKSTENSVTYLTSHNIKITNGLGTTSLKSPKTIDRNTIIGSLKKESPKKPLISTSVIQTKQPKQDMKFRSIVQRVAITPNPTKSQQVVDKTENKINSAKNIKNITKINTESPKPKKAISTIPVSSQKKPSSQRRVDPKSIPSMKVHKTTISKPKQTEEQSIVDTEDDTSTIGDSEVTIESDHMKTNDHIEVVDGTKTYKPKKYGKRHEKTCITTKTMIISDTLSNVPHEIVDFHRSKSSREPTPDRLCPVPLSSDEEQTQKPRYPDQVVEPDEIIFVKTKEKLSHLPIMESESLDEFTRITEINEKNKITDIDRVEETDDSLLTIDEKINMFTKPTDKGPRKPTGPASRVQRPELEISEDLRSDECLLSVTDKVNKFITTAEKLTQQSTVPEGTNRKISPEYVKPAPKEEERPTGTTKYISEVTNSERTDKSINLAGMGPRPKAEPCRPSAVTEIQGKHHGEEVETVFTSNSDKTISPKVIKSPGRKSSVGVDLHDIVKIETKHSSSTSFEHIESPEKSPANLPETEKTPPRRPSNEYSSIKTKSQDTKYPRRENSPVLTDTTPKTTRRSSQEEQKVVLSPAGRLRSTESIKRARALFENVSKEATTTKQRDILSRPYVNHKVPAGETPGINISRKVLDFSEDKVTETTSNVPHYMLPLEKRYRPESPQKSTSALSDDHVQTVTPRSFSPDHKNTPHYMLPLERKHVDKYEESESVDVEKFTTEKNTDMIRRPSSDHKDIPHYMLPLEKTHQFDIDHSKHVDRIRQRSPDQEKTPHYMLPIDKTYESDLVNVQKVTKESESGKPRQNSPDHKEIPHYMLPLETSHIDRHFHSESIHIQKDTEEKDLERTVHRTSHNGDTPHYMLPLEKTHQERPQHESIHVEKVTGEIRQHSPDHQKIPHYMQPLERTHEDRPESVHLEKIQTGTDRERIRRPSPDHEGTPHYMLPLETSHKDRHIHSESVHVQKDSKETVQHSSQHEDTPHYMLPLEKIHQNRPPHHESIHVEKVTRETRQHSPDHQKIPHYMQPLEKTHEDEPESVRREKIRKETDRESIRRSSPDHGEIPHYMLPLESSHTHSDSMQVQKDTEETHSERTIQRSIHQGDTPHYMLPLEKAHQEKPAHHESMHVEKITRETRHHSPEHRKMPHYMQPLETPHKEDLDRSKHESVRPYNDSDLGRPRQRCPDSEETPHYMLPLETRSRPQSPHKENTQQSRYTSESIQVEKIHVGRDQKDLPHYMLPLESRSRPQSPDKVSIGKVTTEEKRGHSPEHKGVPHYMAPLERPQSPQKDRDTPHHTRPLEKRTPLVNEDAKTSRFGVTLKRVDSGKRVPGTASTTTTATKSIINLSDEEIERISDLVVLEELLQKVSCYETRRKIRNQIRIVKKRVSESTELNLTKKLNRTDETRREKTIETKETTTSSSYRSPDRKPSTTKIIDKGTLRPVEQDVSNTIRTKTDRHTSNYTNITSSETSCKTVAKSTPNSKSTKIHEDTTDTITSSYGVGPTDENGTPLFGLRALRTQNKTESTTTTITLSNGFGDPDENGPPLYGLRALRAQNKTDSTKIQGTVMRSEFYSENGDEPVGQVAVTKFSTDPDDLNTNDYHVNDQGVSSVTMVQQFGMKGAPMKNAISDKRSKQNRKEQTTSSDEKSSKLTRRNSVKAISQKFIDNAVETAKNEKQTVYPKAGLILRTSSFKSTGNGSNEEITSDSTDAEITTTSTTYTTKSSAGGTFLTKKTRVSGIKDVIDRMQTTETQDGDTEDDANARTLLNKFLGSQVILSGIESGSESVTPSATTTVRRSTRVTTTVVENGIPTTKTLVFQRPVTETELENIWDEQTLRLLLEQSTGYEERRIIRTRLRQIMAEQEACTELVEKASQDRPSGTIDETVVTTKKTVSEVPITTTTTQVTKKTIHQQQMAKKPMSPFAKFQQMDRQNSLNTPPSTPGTPKTGGLLFKFTDPALSQSASTIKDRLLYWCRVKTKEYENVQLDNFSSSWADGLAFCALIHHFLPEAFDYQSLTPKDRRHNFELAFKVASDKADIFPLLDVDDMMATRKPDWKCVFTYVQSIYRRFKDEEI</sequence>
<feature type="region of interest" description="Disordered" evidence="4">
    <location>
        <begin position="2701"/>
        <end position="2882"/>
    </location>
</feature>
<reference evidence="6" key="1">
    <citation type="submission" date="2022-01" db="EMBL/GenBank/DDBJ databases">
        <authorList>
            <person name="King R."/>
        </authorList>
    </citation>
    <scope>NUCLEOTIDE SEQUENCE</scope>
</reference>
<feature type="region of interest" description="Disordered" evidence="4">
    <location>
        <begin position="1364"/>
        <end position="1399"/>
    </location>
</feature>
<keyword evidence="7" id="KW-1185">Reference proteome</keyword>
<dbReference type="EMBL" id="OU896722">
    <property type="protein sequence ID" value="CAH1154637.1"/>
    <property type="molecule type" value="Genomic_DNA"/>
</dbReference>
<feature type="region of interest" description="Disordered" evidence="4">
    <location>
        <begin position="502"/>
        <end position="622"/>
    </location>
</feature>
<feature type="compositionally biased region" description="Basic and acidic residues" evidence="4">
    <location>
        <begin position="2828"/>
        <end position="2841"/>
    </location>
</feature>
<dbReference type="Gene3D" id="1.10.418.10">
    <property type="entry name" value="Calponin-like domain"/>
    <property type="match status" value="1"/>
</dbReference>
<feature type="compositionally biased region" description="Basic and acidic residues" evidence="4">
    <location>
        <begin position="2527"/>
        <end position="2550"/>
    </location>
</feature>
<feature type="compositionally biased region" description="Polar residues" evidence="4">
    <location>
        <begin position="2779"/>
        <end position="2789"/>
    </location>
</feature>
<gene>
    <name evidence="6" type="ORF">PHAECO_LOCUS5367</name>
</gene>
<feature type="compositionally biased region" description="Basic and acidic residues" evidence="4">
    <location>
        <begin position="1095"/>
        <end position="1106"/>
    </location>
</feature>
<feature type="compositionally biased region" description="Basic and acidic residues" evidence="4">
    <location>
        <begin position="2492"/>
        <end position="2511"/>
    </location>
</feature>
<feature type="region of interest" description="Disordered" evidence="4">
    <location>
        <begin position="443"/>
        <end position="480"/>
    </location>
</feature>
<feature type="compositionally biased region" description="Basic and acidic residues" evidence="4">
    <location>
        <begin position="459"/>
        <end position="468"/>
    </location>
</feature>
<evidence type="ECO:0000313" key="7">
    <source>
        <dbReference type="Proteomes" id="UP001153737"/>
    </source>
</evidence>
<feature type="compositionally biased region" description="Basic and acidic residues" evidence="4">
    <location>
        <begin position="748"/>
        <end position="758"/>
    </location>
</feature>
<feature type="compositionally biased region" description="Polar residues" evidence="4">
    <location>
        <begin position="1156"/>
        <end position="1166"/>
    </location>
</feature>
<feature type="region of interest" description="Disordered" evidence="4">
    <location>
        <begin position="2074"/>
        <end position="2155"/>
    </location>
</feature>
<accession>A0A9P0DMA4</accession>
<feature type="compositionally biased region" description="Polar residues" evidence="4">
    <location>
        <begin position="2239"/>
        <end position="2258"/>
    </location>
</feature>
<feature type="region of interest" description="Disordered" evidence="4">
    <location>
        <begin position="2966"/>
        <end position="3002"/>
    </location>
</feature>
<dbReference type="SMART" id="SM00033">
    <property type="entry name" value="CH"/>
    <property type="match status" value="1"/>
</dbReference>
<feature type="compositionally biased region" description="Basic and acidic residues" evidence="4">
    <location>
        <begin position="543"/>
        <end position="552"/>
    </location>
</feature>
<dbReference type="FunFam" id="1.10.418.10:FF:000009">
    <property type="entry name" value="smoothelin isoform X2"/>
    <property type="match status" value="1"/>
</dbReference>
<feature type="region of interest" description="Disordered" evidence="4">
    <location>
        <begin position="1552"/>
        <end position="1575"/>
    </location>
</feature>
<evidence type="ECO:0000256" key="4">
    <source>
        <dbReference type="SAM" id="MobiDB-lite"/>
    </source>
</evidence>
<feature type="region of interest" description="Disordered" evidence="4">
    <location>
        <begin position="1903"/>
        <end position="1928"/>
    </location>
</feature>
<feature type="compositionally biased region" description="Basic and acidic residues" evidence="4">
    <location>
        <begin position="2968"/>
        <end position="2983"/>
    </location>
</feature>
<comment type="similarity">
    <text evidence="3">Belongs to the smoothelin family.</text>
</comment>
<feature type="compositionally biased region" description="Basic and acidic residues" evidence="4">
    <location>
        <begin position="778"/>
        <end position="797"/>
    </location>
</feature>
<feature type="compositionally biased region" description="Basic and acidic residues" evidence="4">
    <location>
        <begin position="1016"/>
        <end position="1069"/>
    </location>
</feature>
<feature type="compositionally biased region" description="Basic residues" evidence="4">
    <location>
        <begin position="566"/>
        <end position="575"/>
    </location>
</feature>
<feature type="compositionally biased region" description="Basic and acidic residues" evidence="4">
    <location>
        <begin position="803"/>
        <end position="815"/>
    </location>
</feature>
<feature type="compositionally biased region" description="Basic and acidic residues" evidence="4">
    <location>
        <begin position="2115"/>
        <end position="2126"/>
    </location>
</feature>
<dbReference type="PANTHER" id="PTHR23167">
    <property type="entry name" value="CALPONIN HOMOLOGY DOMAIN-CONTAINING PROTEIN DDB_G0272472-RELATED"/>
    <property type="match status" value="1"/>
</dbReference>
<feature type="compositionally biased region" description="Basic and acidic residues" evidence="4">
    <location>
        <begin position="2992"/>
        <end position="3002"/>
    </location>
</feature>
<feature type="region of interest" description="Disordered" evidence="4">
    <location>
        <begin position="154"/>
        <end position="209"/>
    </location>
</feature>
<dbReference type="InterPro" id="IPR022189">
    <property type="entry name" value="SMTN"/>
</dbReference>
<feature type="compositionally biased region" description="Polar residues" evidence="4">
    <location>
        <begin position="443"/>
        <end position="457"/>
    </location>
</feature>
<dbReference type="Pfam" id="PF00307">
    <property type="entry name" value="CH"/>
    <property type="match status" value="1"/>
</dbReference>
<feature type="compositionally biased region" description="Basic and acidic residues" evidence="4">
    <location>
        <begin position="973"/>
        <end position="1005"/>
    </location>
</feature>
<feature type="region of interest" description="Disordered" evidence="4">
    <location>
        <begin position="3193"/>
        <end position="3223"/>
    </location>
</feature>
<feature type="region of interest" description="Disordered" evidence="4">
    <location>
        <begin position="646"/>
        <end position="732"/>
    </location>
</feature>
<feature type="region of interest" description="Disordered" evidence="4">
    <location>
        <begin position="1202"/>
        <end position="1239"/>
    </location>
</feature>
<dbReference type="SUPFAM" id="SSF47576">
    <property type="entry name" value="Calponin-homology domain, CH-domain"/>
    <property type="match status" value="1"/>
</dbReference>
<feature type="compositionally biased region" description="Low complexity" evidence="4">
    <location>
        <begin position="196"/>
        <end position="209"/>
    </location>
</feature>
<reference evidence="6" key="2">
    <citation type="submission" date="2022-10" db="EMBL/GenBank/DDBJ databases">
        <authorList>
            <consortium name="ENA_rothamsted_submissions"/>
            <consortium name="culmorum"/>
            <person name="King R."/>
        </authorList>
    </citation>
    <scope>NUCLEOTIDE SEQUENCE</scope>
</reference>
<feature type="compositionally biased region" description="Polar residues" evidence="4">
    <location>
        <begin position="873"/>
        <end position="894"/>
    </location>
</feature>
<feature type="compositionally biased region" description="Basic and acidic residues" evidence="4">
    <location>
        <begin position="936"/>
        <end position="951"/>
    </location>
</feature>
<dbReference type="CDD" id="cd21200">
    <property type="entry name" value="CH_SMTN-like"/>
    <property type="match status" value="1"/>
</dbReference>
<name>A0A9P0DMA4_PHACE</name>
<feature type="compositionally biased region" description="Basic and acidic residues" evidence="4">
    <location>
        <begin position="1364"/>
        <end position="1382"/>
    </location>
</feature>
<feature type="compositionally biased region" description="Basic and acidic residues" evidence="4">
    <location>
        <begin position="822"/>
        <end position="835"/>
    </location>
</feature>
<dbReference type="Pfam" id="PF12510">
    <property type="entry name" value="Smoothelin"/>
    <property type="match status" value="2"/>
</dbReference>
<feature type="domain" description="Calponin-homology (CH)" evidence="5">
    <location>
        <begin position="3531"/>
        <end position="3637"/>
    </location>
</feature>
<evidence type="ECO:0000256" key="3">
    <source>
        <dbReference type="ARBA" id="ARBA00061655"/>
    </source>
</evidence>
<feature type="compositionally biased region" description="Polar residues" evidence="4">
    <location>
        <begin position="1552"/>
        <end position="1561"/>
    </location>
</feature>
<protein>
    <recommendedName>
        <fullName evidence="5">Calponin-homology (CH) domain-containing protein</fullName>
    </recommendedName>
</protein>
<evidence type="ECO:0000313" key="6">
    <source>
        <dbReference type="EMBL" id="CAH1154637.1"/>
    </source>
</evidence>
<dbReference type="InterPro" id="IPR050540">
    <property type="entry name" value="F-actin_Monoox_Mical"/>
</dbReference>